<protein>
    <recommendedName>
        <fullName evidence="9">inosine/xanthosine triphosphatase</fullName>
        <ecNumber evidence="9">3.6.1.73</ecNumber>
    </recommendedName>
</protein>
<dbReference type="EMBL" id="AP025226">
    <property type="protein sequence ID" value="BDB99029.1"/>
    <property type="molecule type" value="Genomic_DNA"/>
</dbReference>
<dbReference type="GO" id="GO:0103023">
    <property type="term" value="F:ITPase activity"/>
    <property type="evidence" value="ECO:0007669"/>
    <property type="project" value="UniProtKB-EC"/>
</dbReference>
<keyword evidence="7" id="KW-0546">Nucleotide metabolism</keyword>
<evidence type="ECO:0000256" key="10">
    <source>
        <dbReference type="ARBA" id="ARBA00048174"/>
    </source>
</evidence>
<comment type="catalytic activity">
    <reaction evidence="10">
        <text>ITP + H2O = IDP + phosphate + H(+)</text>
        <dbReference type="Rhea" id="RHEA:28330"/>
        <dbReference type="ChEBI" id="CHEBI:15377"/>
        <dbReference type="ChEBI" id="CHEBI:15378"/>
        <dbReference type="ChEBI" id="CHEBI:43474"/>
        <dbReference type="ChEBI" id="CHEBI:58280"/>
        <dbReference type="ChEBI" id="CHEBI:61402"/>
        <dbReference type="EC" id="3.6.1.73"/>
    </reaction>
</comment>
<comment type="catalytic activity">
    <reaction evidence="11">
        <text>XTP + H2O = XDP + phosphate + H(+)</text>
        <dbReference type="Rhea" id="RHEA:28406"/>
        <dbReference type="ChEBI" id="CHEBI:15377"/>
        <dbReference type="ChEBI" id="CHEBI:15378"/>
        <dbReference type="ChEBI" id="CHEBI:43474"/>
        <dbReference type="ChEBI" id="CHEBI:59884"/>
        <dbReference type="ChEBI" id="CHEBI:61314"/>
        <dbReference type="EC" id="3.6.1.73"/>
    </reaction>
</comment>
<dbReference type="GO" id="GO:0000166">
    <property type="term" value="F:nucleotide binding"/>
    <property type="evidence" value="ECO:0007669"/>
    <property type="project" value="UniProtKB-KW"/>
</dbReference>
<evidence type="ECO:0000256" key="5">
    <source>
        <dbReference type="ARBA" id="ARBA00022801"/>
    </source>
</evidence>
<dbReference type="Proteomes" id="UP001319921">
    <property type="component" value="Chromosome"/>
</dbReference>
<dbReference type="EC" id="3.6.1.73" evidence="9"/>
<evidence type="ECO:0000256" key="4">
    <source>
        <dbReference type="ARBA" id="ARBA00022741"/>
    </source>
</evidence>
<dbReference type="SUPFAM" id="SSF52972">
    <property type="entry name" value="ITPase-like"/>
    <property type="match status" value="1"/>
</dbReference>
<evidence type="ECO:0000256" key="6">
    <source>
        <dbReference type="ARBA" id="ARBA00022842"/>
    </source>
</evidence>
<proteinExistence type="predicted"/>
<evidence type="ECO:0000259" key="12">
    <source>
        <dbReference type="Pfam" id="PF01931"/>
    </source>
</evidence>
<evidence type="ECO:0000256" key="1">
    <source>
        <dbReference type="ARBA" id="ARBA00001936"/>
    </source>
</evidence>
<evidence type="ECO:0000256" key="11">
    <source>
        <dbReference type="ARBA" id="ARBA00048781"/>
    </source>
</evidence>
<keyword evidence="8" id="KW-0464">Manganese</keyword>
<evidence type="ECO:0000256" key="7">
    <source>
        <dbReference type="ARBA" id="ARBA00023080"/>
    </source>
</evidence>
<dbReference type="InterPro" id="IPR026533">
    <property type="entry name" value="NTPase/PRRC1"/>
</dbReference>
<name>A0AAQ4CT98_9CREN</name>
<dbReference type="KEGG" id="scas:SACC_20460"/>
<comment type="cofactor">
    <cofactor evidence="2">
        <name>Mg(2+)</name>
        <dbReference type="ChEBI" id="CHEBI:18420"/>
    </cofactor>
</comment>
<comment type="cofactor">
    <cofactor evidence="1">
        <name>Mn(2+)</name>
        <dbReference type="ChEBI" id="CHEBI:29035"/>
    </cofactor>
</comment>
<dbReference type="AlphaFoldDB" id="A0AAQ4CT98"/>
<dbReference type="GO" id="GO:0006772">
    <property type="term" value="P:thiamine metabolic process"/>
    <property type="evidence" value="ECO:0007669"/>
    <property type="project" value="TreeGrafter"/>
</dbReference>
<evidence type="ECO:0000256" key="2">
    <source>
        <dbReference type="ARBA" id="ARBA00001946"/>
    </source>
</evidence>
<evidence type="ECO:0000313" key="13">
    <source>
        <dbReference type="EMBL" id="BDB99029.1"/>
    </source>
</evidence>
<dbReference type="GO" id="GO:0009117">
    <property type="term" value="P:nucleotide metabolic process"/>
    <property type="evidence" value="ECO:0007669"/>
    <property type="project" value="UniProtKB-KW"/>
</dbReference>
<evidence type="ECO:0000313" key="14">
    <source>
        <dbReference type="Proteomes" id="UP001319921"/>
    </source>
</evidence>
<keyword evidence="14" id="KW-1185">Reference proteome</keyword>
<organism evidence="13 14">
    <name type="scientific">Saccharolobus caldissimus</name>
    <dbReference type="NCBI Taxonomy" id="1702097"/>
    <lineage>
        <taxon>Archaea</taxon>
        <taxon>Thermoproteota</taxon>
        <taxon>Thermoprotei</taxon>
        <taxon>Sulfolobales</taxon>
        <taxon>Sulfolobaceae</taxon>
        <taxon>Saccharolobus</taxon>
    </lineage>
</organism>
<accession>A0AAQ4CT98</accession>
<dbReference type="Gene3D" id="3.90.950.10">
    <property type="match status" value="1"/>
</dbReference>
<dbReference type="Pfam" id="PF01931">
    <property type="entry name" value="NTPase_I-T"/>
    <property type="match status" value="1"/>
</dbReference>
<dbReference type="PANTHER" id="PTHR34699">
    <property type="match status" value="1"/>
</dbReference>
<keyword evidence="6" id="KW-0460">Magnesium</keyword>
<dbReference type="PANTHER" id="PTHR34699:SF2">
    <property type="entry name" value="NON-CANONICAL PURINE NTP PHOSPHATASE_PRRC1 DOMAIN-CONTAINING PROTEIN"/>
    <property type="match status" value="1"/>
</dbReference>
<dbReference type="GO" id="GO:0046872">
    <property type="term" value="F:metal ion binding"/>
    <property type="evidence" value="ECO:0007669"/>
    <property type="project" value="UniProtKB-KW"/>
</dbReference>
<dbReference type="InterPro" id="IPR029001">
    <property type="entry name" value="ITPase-like_fam"/>
</dbReference>
<sequence length="165" mass="17849">MIIAVGSKNPVKINAVREALEILNLKYDIIAVEVDSGVGSQPFCDETYVGARNRAINAMRNTNADISIGIEGGICYVYNRFIANAVVYVITKEGIENFAISASFTLPKSIVSLVLQGKELGEASDIVFNVNNSKMREGAIGLLTRVIDSKEIIRSTYNNGTLSSL</sequence>
<keyword evidence="3" id="KW-0479">Metal-binding</keyword>
<dbReference type="InterPro" id="IPR050299">
    <property type="entry name" value="YjjX_NTPase"/>
</dbReference>
<evidence type="ECO:0000256" key="8">
    <source>
        <dbReference type="ARBA" id="ARBA00023211"/>
    </source>
</evidence>
<keyword evidence="5" id="KW-0378">Hydrolase</keyword>
<gene>
    <name evidence="13" type="ORF">SACC_20460</name>
</gene>
<evidence type="ECO:0000256" key="9">
    <source>
        <dbReference type="ARBA" id="ARBA00038901"/>
    </source>
</evidence>
<feature type="domain" description="Non-canonical purine NTP phosphatase/PRRC1" evidence="12">
    <location>
        <begin position="6"/>
        <end position="146"/>
    </location>
</feature>
<reference evidence="13 14" key="1">
    <citation type="journal article" date="2022" name="Microbiol. Resour. Announc.">
        <title>Complete Genome Sequence of the Hyperthermophilic and Acidophilic Archaeon Saccharolobus caldissimus Strain HS-3T.</title>
        <authorList>
            <person name="Sakai H.D."/>
            <person name="Kurosawa N."/>
        </authorList>
    </citation>
    <scope>NUCLEOTIDE SEQUENCE [LARGE SCALE GENOMIC DNA]</scope>
    <source>
        <strain evidence="13 14">JCM32116</strain>
    </source>
</reference>
<keyword evidence="4" id="KW-0547">Nucleotide-binding</keyword>
<evidence type="ECO:0000256" key="3">
    <source>
        <dbReference type="ARBA" id="ARBA00022723"/>
    </source>
</evidence>
<dbReference type="FunFam" id="3.90.950.10:FF:000002">
    <property type="entry name" value="Inosine/xanthosine triphosphatase"/>
    <property type="match status" value="1"/>
</dbReference>